<gene>
    <name evidence="2" type="ORF">H9789_12550</name>
</gene>
<evidence type="ECO:0000313" key="3">
    <source>
        <dbReference type="Proteomes" id="UP000823865"/>
    </source>
</evidence>
<organism evidence="2 3">
    <name type="scientific">Candidatus Paraprevotella stercoravium</name>
    <dbReference type="NCBI Taxonomy" id="2838725"/>
    <lineage>
        <taxon>Bacteria</taxon>
        <taxon>Pseudomonadati</taxon>
        <taxon>Bacteroidota</taxon>
        <taxon>Bacteroidia</taxon>
        <taxon>Bacteroidales</taxon>
        <taxon>Prevotellaceae</taxon>
        <taxon>Paraprevotella</taxon>
    </lineage>
</organism>
<name>A0A9E2L8M6_9BACT</name>
<keyword evidence="1" id="KW-0812">Transmembrane</keyword>
<dbReference type="EMBL" id="JAHLFU010000258">
    <property type="protein sequence ID" value="MBU3854619.1"/>
    <property type="molecule type" value="Genomic_DNA"/>
</dbReference>
<evidence type="ECO:0000256" key="1">
    <source>
        <dbReference type="SAM" id="Phobius"/>
    </source>
</evidence>
<reference evidence="2" key="1">
    <citation type="journal article" date="2021" name="PeerJ">
        <title>Extensive microbial diversity within the chicken gut microbiome revealed by metagenomics and culture.</title>
        <authorList>
            <person name="Gilroy R."/>
            <person name="Ravi A."/>
            <person name="Getino M."/>
            <person name="Pursley I."/>
            <person name="Horton D.L."/>
            <person name="Alikhan N.F."/>
            <person name="Baker D."/>
            <person name="Gharbi K."/>
            <person name="Hall N."/>
            <person name="Watson M."/>
            <person name="Adriaenssens E.M."/>
            <person name="Foster-Nyarko E."/>
            <person name="Jarju S."/>
            <person name="Secka A."/>
            <person name="Antonio M."/>
            <person name="Oren A."/>
            <person name="Chaudhuri R.R."/>
            <person name="La Ragione R."/>
            <person name="Hildebrand F."/>
            <person name="Pallen M.J."/>
        </authorList>
    </citation>
    <scope>NUCLEOTIDE SEQUENCE</scope>
    <source>
        <strain evidence="2">G3-2149</strain>
    </source>
</reference>
<keyword evidence="1" id="KW-0472">Membrane</keyword>
<dbReference type="Proteomes" id="UP000823865">
    <property type="component" value="Unassembled WGS sequence"/>
</dbReference>
<accession>A0A9E2L8M6</accession>
<protein>
    <submittedName>
        <fullName evidence="2">Uncharacterized protein</fullName>
    </submittedName>
</protein>
<feature type="transmembrane region" description="Helical" evidence="1">
    <location>
        <begin position="21"/>
        <end position="39"/>
    </location>
</feature>
<sequence length="59" mass="7061">KFFSLRKIEGEPKDGFSDLEVHLYFLFWLVIHPFASILLTNNPFSDIIFLNLHEDLLYF</sequence>
<dbReference type="AlphaFoldDB" id="A0A9E2L8M6"/>
<feature type="non-terminal residue" evidence="2">
    <location>
        <position position="1"/>
    </location>
</feature>
<keyword evidence="1" id="KW-1133">Transmembrane helix</keyword>
<comment type="caution">
    <text evidence="2">The sequence shown here is derived from an EMBL/GenBank/DDBJ whole genome shotgun (WGS) entry which is preliminary data.</text>
</comment>
<evidence type="ECO:0000313" key="2">
    <source>
        <dbReference type="EMBL" id="MBU3854619.1"/>
    </source>
</evidence>
<proteinExistence type="predicted"/>
<reference evidence="2" key="2">
    <citation type="submission" date="2021-04" db="EMBL/GenBank/DDBJ databases">
        <authorList>
            <person name="Gilroy R."/>
        </authorList>
    </citation>
    <scope>NUCLEOTIDE SEQUENCE</scope>
    <source>
        <strain evidence="2">G3-2149</strain>
    </source>
</reference>